<dbReference type="SUPFAM" id="SSF52833">
    <property type="entry name" value="Thioredoxin-like"/>
    <property type="match status" value="1"/>
</dbReference>
<dbReference type="PANTHER" id="PTHR42852">
    <property type="entry name" value="THIOL:DISULFIDE INTERCHANGE PROTEIN DSBE"/>
    <property type="match status" value="1"/>
</dbReference>
<dbReference type="InterPro" id="IPR000866">
    <property type="entry name" value="AhpC/TSA"/>
</dbReference>
<proteinExistence type="predicted"/>
<dbReference type="Pfam" id="PF00578">
    <property type="entry name" value="AhpC-TSA"/>
    <property type="match status" value="1"/>
</dbReference>
<evidence type="ECO:0000313" key="3">
    <source>
        <dbReference type="EMBL" id="NEX64753.1"/>
    </source>
</evidence>
<evidence type="ECO:0000259" key="2">
    <source>
        <dbReference type="PROSITE" id="PS51352"/>
    </source>
</evidence>
<keyword evidence="1" id="KW-0732">Signal</keyword>
<organism evidence="3 4">
    <name type="scientific">Noviherbaspirillum galbum</name>
    <dbReference type="NCBI Taxonomy" id="2709383"/>
    <lineage>
        <taxon>Bacteria</taxon>
        <taxon>Pseudomonadati</taxon>
        <taxon>Pseudomonadota</taxon>
        <taxon>Betaproteobacteria</taxon>
        <taxon>Burkholderiales</taxon>
        <taxon>Oxalobacteraceae</taxon>
        <taxon>Noviherbaspirillum</taxon>
    </lineage>
</organism>
<dbReference type="GO" id="GO:0016491">
    <property type="term" value="F:oxidoreductase activity"/>
    <property type="evidence" value="ECO:0007669"/>
    <property type="project" value="InterPro"/>
</dbReference>
<dbReference type="InterPro" id="IPR013766">
    <property type="entry name" value="Thioredoxin_domain"/>
</dbReference>
<dbReference type="AlphaFoldDB" id="A0A6B3SVB1"/>
<evidence type="ECO:0000313" key="4">
    <source>
        <dbReference type="Proteomes" id="UP000482155"/>
    </source>
</evidence>
<gene>
    <name evidence="3" type="ORF">G3574_27045</name>
</gene>
<feature type="signal peptide" evidence="1">
    <location>
        <begin position="1"/>
        <end position="33"/>
    </location>
</feature>
<dbReference type="GO" id="GO:0016209">
    <property type="term" value="F:antioxidant activity"/>
    <property type="evidence" value="ECO:0007669"/>
    <property type="project" value="InterPro"/>
</dbReference>
<sequence length="179" mass="19147">MNKPGDTCLSLRRCLRTALLAGLAGGVFAPASAAEPGSMAAPFDVPGSGGQVRLADFRGKLVYLDFWASWCGPCRRSFPWMSQMQARYGARGLRILALNVDARRDAALAFMSDVPAQFTIGFDPAGKVAAAYGIKGMPTSVLISPDGKVMAMHAGFSDADKTEMEELFRRHLPDTDGSK</sequence>
<comment type="caution">
    <text evidence="3">The sequence shown here is derived from an EMBL/GenBank/DDBJ whole genome shotgun (WGS) entry which is preliminary data.</text>
</comment>
<dbReference type="InterPro" id="IPR050553">
    <property type="entry name" value="Thioredoxin_ResA/DsbE_sf"/>
</dbReference>
<accession>A0A6B3SVB1</accession>
<feature type="chain" id="PRO_5025576625" evidence="1">
    <location>
        <begin position="34"/>
        <end position="179"/>
    </location>
</feature>
<dbReference type="PANTHER" id="PTHR42852:SF18">
    <property type="entry name" value="CHROMOSOME UNDETERMINED SCAFFOLD_47, WHOLE GENOME SHOTGUN SEQUENCE"/>
    <property type="match status" value="1"/>
</dbReference>
<dbReference type="InterPro" id="IPR036249">
    <property type="entry name" value="Thioredoxin-like_sf"/>
</dbReference>
<dbReference type="PROSITE" id="PS51352">
    <property type="entry name" value="THIOREDOXIN_2"/>
    <property type="match status" value="1"/>
</dbReference>
<dbReference type="Gene3D" id="3.40.30.10">
    <property type="entry name" value="Glutaredoxin"/>
    <property type="match status" value="1"/>
</dbReference>
<reference evidence="3 4" key="1">
    <citation type="submission" date="2020-02" db="EMBL/GenBank/DDBJ databases">
        <authorList>
            <person name="Kim M.K."/>
        </authorList>
    </citation>
    <scope>NUCLEOTIDE SEQUENCE [LARGE SCALE GENOMIC DNA]</scope>
    <source>
        <strain evidence="3 4">17J57-3</strain>
    </source>
</reference>
<dbReference type="Proteomes" id="UP000482155">
    <property type="component" value="Unassembled WGS sequence"/>
</dbReference>
<feature type="domain" description="Thioredoxin" evidence="2">
    <location>
        <begin position="34"/>
        <end position="173"/>
    </location>
</feature>
<dbReference type="CDD" id="cd02966">
    <property type="entry name" value="TlpA_like_family"/>
    <property type="match status" value="1"/>
</dbReference>
<evidence type="ECO:0000256" key="1">
    <source>
        <dbReference type="SAM" id="SignalP"/>
    </source>
</evidence>
<keyword evidence="4" id="KW-1185">Reference proteome</keyword>
<name>A0A6B3SVB1_9BURK</name>
<protein>
    <submittedName>
        <fullName evidence="3">TlpA family protein disulfide reductase</fullName>
    </submittedName>
</protein>
<dbReference type="EMBL" id="JAAIVB010000085">
    <property type="protein sequence ID" value="NEX64753.1"/>
    <property type="molecule type" value="Genomic_DNA"/>
</dbReference>